<organism evidence="2 3">
    <name type="scientific">Fusarium solani</name>
    <name type="common">Filamentous fungus</name>
    <dbReference type="NCBI Taxonomy" id="169388"/>
    <lineage>
        <taxon>Eukaryota</taxon>
        <taxon>Fungi</taxon>
        <taxon>Dikarya</taxon>
        <taxon>Ascomycota</taxon>
        <taxon>Pezizomycotina</taxon>
        <taxon>Sordariomycetes</taxon>
        <taxon>Hypocreomycetidae</taxon>
        <taxon>Hypocreales</taxon>
        <taxon>Nectriaceae</taxon>
        <taxon>Fusarium</taxon>
        <taxon>Fusarium solani species complex</taxon>
    </lineage>
</organism>
<evidence type="ECO:0000313" key="2">
    <source>
        <dbReference type="EMBL" id="KAH7273285.1"/>
    </source>
</evidence>
<evidence type="ECO:0000256" key="1">
    <source>
        <dbReference type="SAM" id="MobiDB-lite"/>
    </source>
</evidence>
<keyword evidence="3" id="KW-1185">Reference proteome</keyword>
<name>A0A9P9L256_FUSSL</name>
<feature type="compositionally biased region" description="Basic and acidic residues" evidence="1">
    <location>
        <begin position="161"/>
        <end position="170"/>
    </location>
</feature>
<sequence length="365" mass="41756">MFQETTDGSIGVTLASQNPNPHVRLVHARKKIITQRRIKTRWRHAMRHPDLAAYREKVDGMDESNIKLRLQDRLKNMDEIDKKGSIEQKSSFLESFLVHGQKGILPPFYSVARKDGIRYPGDGGPDPQVETDHESVEGETDDLPTEAQISRPKRGRHVERRRQNVKDSRARRLIRQALSEDRKMPRTDSRAFIDLEKLGVALGRKWPIYPGFQSVVDQLQKVRDGRDAEVSLLTLDTEFISTSRRILEVAVGELHSGRVLLSAKVDHQCTTEELLKKPDGRPMNMKAQMISFESLRKVYGPSGQERCSGKRQHARLPRRSKRPESPQRPSFLFGILARLISPSSENYWSLRGIAIFCLQKRIASP</sequence>
<dbReference type="OrthoDB" id="6077919at2759"/>
<comment type="caution">
    <text evidence="2">The sequence shown here is derived from an EMBL/GenBank/DDBJ whole genome shotgun (WGS) entry which is preliminary data.</text>
</comment>
<dbReference type="Proteomes" id="UP000736672">
    <property type="component" value="Unassembled WGS sequence"/>
</dbReference>
<feature type="region of interest" description="Disordered" evidence="1">
    <location>
        <begin position="301"/>
        <end position="327"/>
    </location>
</feature>
<evidence type="ECO:0000313" key="3">
    <source>
        <dbReference type="Proteomes" id="UP000736672"/>
    </source>
</evidence>
<feature type="compositionally biased region" description="Basic residues" evidence="1">
    <location>
        <begin position="309"/>
        <end position="321"/>
    </location>
</feature>
<dbReference type="AlphaFoldDB" id="A0A9P9L256"/>
<feature type="region of interest" description="Disordered" evidence="1">
    <location>
        <begin position="118"/>
        <end position="170"/>
    </location>
</feature>
<proteinExistence type="predicted"/>
<protein>
    <submittedName>
        <fullName evidence="2">Uncharacterized protein</fullName>
    </submittedName>
</protein>
<gene>
    <name evidence="2" type="ORF">B0J15DRAFT_96588</name>
</gene>
<feature type="compositionally biased region" description="Basic residues" evidence="1">
    <location>
        <begin position="151"/>
        <end position="160"/>
    </location>
</feature>
<reference evidence="2" key="1">
    <citation type="journal article" date="2021" name="Nat. Commun.">
        <title>Genetic determinants of endophytism in the Arabidopsis root mycobiome.</title>
        <authorList>
            <person name="Mesny F."/>
            <person name="Miyauchi S."/>
            <person name="Thiergart T."/>
            <person name="Pickel B."/>
            <person name="Atanasova L."/>
            <person name="Karlsson M."/>
            <person name="Huettel B."/>
            <person name="Barry K.W."/>
            <person name="Haridas S."/>
            <person name="Chen C."/>
            <person name="Bauer D."/>
            <person name="Andreopoulos W."/>
            <person name="Pangilinan J."/>
            <person name="LaButti K."/>
            <person name="Riley R."/>
            <person name="Lipzen A."/>
            <person name="Clum A."/>
            <person name="Drula E."/>
            <person name="Henrissat B."/>
            <person name="Kohler A."/>
            <person name="Grigoriev I.V."/>
            <person name="Martin F.M."/>
            <person name="Hacquard S."/>
        </authorList>
    </citation>
    <scope>NUCLEOTIDE SEQUENCE</scope>
    <source>
        <strain evidence="2">FSSC 5 MPI-SDFR-AT-0091</strain>
    </source>
</reference>
<accession>A0A9P9L256</accession>
<dbReference type="EMBL" id="JAGTJS010000002">
    <property type="protein sequence ID" value="KAH7273285.1"/>
    <property type="molecule type" value="Genomic_DNA"/>
</dbReference>